<accession>A8ZQZ9</accession>
<dbReference type="Gene3D" id="2.160.20.80">
    <property type="entry name" value="E3 ubiquitin-protein ligase SopA"/>
    <property type="match status" value="1"/>
</dbReference>
<proteinExistence type="predicted"/>
<evidence type="ECO:0000313" key="2">
    <source>
        <dbReference type="Proteomes" id="UP000000268"/>
    </source>
</evidence>
<dbReference type="InterPro" id="IPR001646">
    <property type="entry name" value="5peptide_repeat"/>
</dbReference>
<keyword evidence="1" id="KW-0614">Plasmid</keyword>
<sequence length="424" mass="46777">MIDQGLLNLLIGDVKVWNSWRQMNATVELDLGGANLSGADLKSVNLSGTKLTSTNLSATNLKGANFSNADLTCAQLTSSNLWGANLVNANLSSAILMGANLSYANLGHANLSRVKLKRTNLIGTNFLSSNLKYANLTGACIQDWQINGDTSFDNVVCDYIYLRENQQERRPLNGNFSPGEFVALVQKSLETIDLIFIDGIDWQAFFYSFQQLRSQFVGQEIGIQAIEKKGNAFIVRLETSYEANKGAIESVQKELYKTKLQLSEAHGELRVYREMSDVIKTLAGKPMETTQNFNAQVGNVAAHNEGEMNNEQVISQTTINAEKIENLHSGSGNVNNYASPEQQVLVEVATEIQQYLQQLEQSNPAASETDQIQYVNIATKPEFKQRVVSAMQAGGEKALEEFVLENRYLKVIKATIKAWLTGNA</sequence>
<dbReference type="SUPFAM" id="SSF141571">
    <property type="entry name" value="Pentapeptide repeat-like"/>
    <property type="match status" value="1"/>
</dbReference>
<dbReference type="Pfam" id="PF00805">
    <property type="entry name" value="Pentapeptide"/>
    <property type="match status" value="2"/>
</dbReference>
<organism evidence="1 2">
    <name type="scientific">Acaryochloris marina (strain MBIC 11017)</name>
    <dbReference type="NCBI Taxonomy" id="329726"/>
    <lineage>
        <taxon>Bacteria</taxon>
        <taxon>Bacillati</taxon>
        <taxon>Cyanobacteriota</taxon>
        <taxon>Cyanophyceae</taxon>
        <taxon>Acaryochloridales</taxon>
        <taxon>Acaryochloridaceae</taxon>
        <taxon>Acaryochloris</taxon>
    </lineage>
</organism>
<reference evidence="1 2" key="1">
    <citation type="journal article" date="2008" name="Proc. Natl. Acad. Sci. U.S.A.">
        <title>Niche adaptation and genome expansion in the chlorophyll d-producing cyanobacterium Acaryochloris marina.</title>
        <authorList>
            <person name="Swingley W.D."/>
            <person name="Chen M."/>
            <person name="Cheung P.C."/>
            <person name="Conrad A.L."/>
            <person name="Dejesa L.C."/>
            <person name="Hao J."/>
            <person name="Honchak B.M."/>
            <person name="Karbach L.E."/>
            <person name="Kurdoglu A."/>
            <person name="Lahiri S."/>
            <person name="Mastrian S.D."/>
            <person name="Miyashita H."/>
            <person name="Page L."/>
            <person name="Ramakrishna P."/>
            <person name="Satoh S."/>
            <person name="Sattley W.M."/>
            <person name="Shimada Y."/>
            <person name="Taylor H.L."/>
            <person name="Tomo T."/>
            <person name="Tsuchiya T."/>
            <person name="Wang Z.T."/>
            <person name="Raymond J."/>
            <person name="Mimuro M."/>
            <person name="Blankenship R.E."/>
            <person name="Touchman J.W."/>
        </authorList>
    </citation>
    <scope>NUCLEOTIDE SEQUENCE [LARGE SCALE GENOMIC DNA]</scope>
    <source>
        <strain evidence="2">MBIC 11017</strain>
        <plasmid evidence="2">Plasmid pREB8</plasmid>
    </source>
</reference>
<protein>
    <submittedName>
        <fullName evidence="1">Pentapeptide repeat protein</fullName>
    </submittedName>
</protein>
<dbReference type="EMBL" id="CP000845">
    <property type="protein sequence ID" value="ABW33435.1"/>
    <property type="molecule type" value="Genomic_DNA"/>
</dbReference>
<dbReference type="PANTHER" id="PTHR14136">
    <property type="entry name" value="BTB_POZ DOMAIN-CONTAINING PROTEIN KCTD9"/>
    <property type="match status" value="1"/>
</dbReference>
<gene>
    <name evidence="1" type="ordered locus">AM1_H0085</name>
</gene>
<geneLocation type="plasmid" evidence="1 2">
    <name>pREB8</name>
</geneLocation>
<dbReference type="OrthoDB" id="516320at2"/>
<name>A8ZQZ9_ACAM1</name>
<dbReference type="KEGG" id="amr:AM1_H0085"/>
<dbReference type="HOGENOM" id="CLU_033401_3_0_3"/>
<dbReference type="RefSeq" id="WP_012168494.1">
    <property type="nucleotide sequence ID" value="NC_009933.1"/>
</dbReference>
<dbReference type="PANTHER" id="PTHR14136:SF17">
    <property type="entry name" value="BTB_POZ DOMAIN-CONTAINING PROTEIN KCTD9"/>
    <property type="match status" value="1"/>
</dbReference>
<keyword evidence="2" id="KW-1185">Reference proteome</keyword>
<evidence type="ECO:0000313" key="1">
    <source>
        <dbReference type="EMBL" id="ABW33435.1"/>
    </source>
</evidence>
<dbReference type="InterPro" id="IPR051082">
    <property type="entry name" value="Pentapeptide-BTB/POZ_domain"/>
</dbReference>
<dbReference type="Proteomes" id="UP000000268">
    <property type="component" value="Plasmid pREB8"/>
</dbReference>
<dbReference type="AlphaFoldDB" id="A8ZQZ9"/>